<name>A0A5C3KDE7_COPMA</name>
<feature type="transmembrane region" description="Helical" evidence="2">
    <location>
        <begin position="146"/>
        <end position="171"/>
    </location>
</feature>
<feature type="transmembrane region" description="Helical" evidence="2">
    <location>
        <begin position="259"/>
        <end position="278"/>
    </location>
</feature>
<keyword evidence="4" id="KW-1185">Reference proteome</keyword>
<evidence type="ECO:0000313" key="3">
    <source>
        <dbReference type="EMBL" id="TFK17968.1"/>
    </source>
</evidence>
<feature type="transmembrane region" description="Helical" evidence="2">
    <location>
        <begin position="59"/>
        <end position="87"/>
    </location>
</feature>
<feature type="transmembrane region" description="Helical" evidence="2">
    <location>
        <begin position="107"/>
        <end position="125"/>
    </location>
</feature>
<keyword evidence="2" id="KW-0812">Transmembrane</keyword>
<accession>A0A5C3KDE7</accession>
<feature type="transmembrane region" description="Helical" evidence="2">
    <location>
        <begin position="28"/>
        <end position="52"/>
    </location>
</feature>
<proteinExistence type="predicted"/>
<protein>
    <submittedName>
        <fullName evidence="3">Uncharacterized protein</fullName>
    </submittedName>
</protein>
<feature type="transmembrane region" description="Helical" evidence="2">
    <location>
        <begin position="228"/>
        <end position="253"/>
    </location>
</feature>
<dbReference type="OrthoDB" id="3346544at2759"/>
<dbReference type="EMBL" id="ML210445">
    <property type="protein sequence ID" value="TFK17968.1"/>
    <property type="molecule type" value="Genomic_DNA"/>
</dbReference>
<evidence type="ECO:0000313" key="4">
    <source>
        <dbReference type="Proteomes" id="UP000307440"/>
    </source>
</evidence>
<keyword evidence="2" id="KW-1133">Transmembrane helix</keyword>
<reference evidence="3 4" key="1">
    <citation type="journal article" date="2019" name="Nat. Ecol. Evol.">
        <title>Megaphylogeny resolves global patterns of mushroom evolution.</title>
        <authorList>
            <person name="Varga T."/>
            <person name="Krizsan K."/>
            <person name="Foldi C."/>
            <person name="Dima B."/>
            <person name="Sanchez-Garcia M."/>
            <person name="Sanchez-Ramirez S."/>
            <person name="Szollosi G.J."/>
            <person name="Szarkandi J.G."/>
            <person name="Papp V."/>
            <person name="Albert L."/>
            <person name="Andreopoulos W."/>
            <person name="Angelini C."/>
            <person name="Antonin V."/>
            <person name="Barry K.W."/>
            <person name="Bougher N.L."/>
            <person name="Buchanan P."/>
            <person name="Buyck B."/>
            <person name="Bense V."/>
            <person name="Catcheside P."/>
            <person name="Chovatia M."/>
            <person name="Cooper J."/>
            <person name="Damon W."/>
            <person name="Desjardin D."/>
            <person name="Finy P."/>
            <person name="Geml J."/>
            <person name="Haridas S."/>
            <person name="Hughes K."/>
            <person name="Justo A."/>
            <person name="Karasinski D."/>
            <person name="Kautmanova I."/>
            <person name="Kiss B."/>
            <person name="Kocsube S."/>
            <person name="Kotiranta H."/>
            <person name="LaButti K.M."/>
            <person name="Lechner B.E."/>
            <person name="Liimatainen K."/>
            <person name="Lipzen A."/>
            <person name="Lukacs Z."/>
            <person name="Mihaltcheva S."/>
            <person name="Morgado L.N."/>
            <person name="Niskanen T."/>
            <person name="Noordeloos M.E."/>
            <person name="Ohm R.A."/>
            <person name="Ortiz-Santana B."/>
            <person name="Ovrebo C."/>
            <person name="Racz N."/>
            <person name="Riley R."/>
            <person name="Savchenko A."/>
            <person name="Shiryaev A."/>
            <person name="Soop K."/>
            <person name="Spirin V."/>
            <person name="Szebenyi C."/>
            <person name="Tomsovsky M."/>
            <person name="Tulloss R.E."/>
            <person name="Uehling J."/>
            <person name="Grigoriev I.V."/>
            <person name="Vagvolgyi C."/>
            <person name="Papp T."/>
            <person name="Martin F.M."/>
            <person name="Miettinen O."/>
            <person name="Hibbett D.S."/>
            <person name="Nagy L.G."/>
        </authorList>
    </citation>
    <scope>NUCLEOTIDE SEQUENCE [LARGE SCALE GENOMIC DNA]</scope>
    <source>
        <strain evidence="3 4">CBS 121175</strain>
    </source>
</reference>
<keyword evidence="2" id="KW-0472">Membrane</keyword>
<organism evidence="3 4">
    <name type="scientific">Coprinopsis marcescibilis</name>
    <name type="common">Agaric fungus</name>
    <name type="synonym">Psathyrella marcescibilis</name>
    <dbReference type="NCBI Taxonomy" id="230819"/>
    <lineage>
        <taxon>Eukaryota</taxon>
        <taxon>Fungi</taxon>
        <taxon>Dikarya</taxon>
        <taxon>Basidiomycota</taxon>
        <taxon>Agaricomycotina</taxon>
        <taxon>Agaricomycetes</taxon>
        <taxon>Agaricomycetidae</taxon>
        <taxon>Agaricales</taxon>
        <taxon>Agaricineae</taxon>
        <taxon>Psathyrellaceae</taxon>
        <taxon>Coprinopsis</taxon>
    </lineage>
</organism>
<evidence type="ECO:0000256" key="1">
    <source>
        <dbReference type="SAM" id="MobiDB-lite"/>
    </source>
</evidence>
<evidence type="ECO:0000256" key="2">
    <source>
        <dbReference type="SAM" id="Phobius"/>
    </source>
</evidence>
<dbReference type="Proteomes" id="UP000307440">
    <property type="component" value="Unassembled WGS sequence"/>
</dbReference>
<gene>
    <name evidence="3" type="ORF">FA15DRAFT_698260</name>
</gene>
<feature type="transmembrane region" description="Helical" evidence="2">
    <location>
        <begin position="183"/>
        <end position="207"/>
    </location>
</feature>
<feature type="region of interest" description="Disordered" evidence="1">
    <location>
        <begin position="285"/>
        <end position="321"/>
    </location>
</feature>
<feature type="compositionally biased region" description="Basic and acidic residues" evidence="1">
    <location>
        <begin position="296"/>
        <end position="321"/>
    </location>
</feature>
<sequence>MADRTTINASDNVATIQKNADEQLYKFVSLWLAALFYGLYLLLFVKAIPAFIRRSKRTLVSLVFFVSSLYLCVIVTLWSALTLYQFVQAYALEVMKPELPIMFFRDFARWDGISISWLIALCVWAGDALVETQIYRCFLIWGNNYYVILIPFLLLLLSIIINTISLVWLSYPSTFTFDQVHPVFNMVFPVNLTINLLTTGLIVHKLWREHRLSLRTGRSSYFDGLDSLLAMRIIVESASLYTLQQLLLLVLYYCNHPAQLLFHGTVAPTVGIVFLLMATRTYEAQDSRNGETGGVESREKDSETGSASESEKGEGRDTTTI</sequence>
<dbReference type="AlphaFoldDB" id="A0A5C3KDE7"/>